<reference evidence="7 8" key="1">
    <citation type="journal article" date="2014" name="Genome Announc.">
        <title>Draft Genome Sequence of Streptomyces roseochromogenes subsp. oscitans DS 12.976, Producer of the Aminocoumarin Antibiotic Clorobiocin.</title>
        <authorList>
            <person name="Ruckert C."/>
            <person name="Kalinowski J."/>
            <person name="Heide L."/>
            <person name="Apel A.K."/>
        </authorList>
    </citation>
    <scope>NUCLEOTIDE SEQUENCE [LARGE SCALE GENOMIC DNA]</scope>
    <source>
        <strain evidence="7 8">DS 12.976</strain>
        <plasmid evidence="7">pSros1</plasmid>
    </source>
</reference>
<dbReference type="GO" id="GO:0006508">
    <property type="term" value="P:proteolysis"/>
    <property type="evidence" value="ECO:0007669"/>
    <property type="project" value="UniProtKB-KW"/>
</dbReference>
<dbReference type="Pfam" id="PF00877">
    <property type="entry name" value="NLPC_P60"/>
    <property type="match status" value="1"/>
</dbReference>
<geneLocation type="plasmid" evidence="7 8">
    <name>pSros1</name>
</geneLocation>
<evidence type="ECO:0000259" key="6">
    <source>
        <dbReference type="PROSITE" id="PS51935"/>
    </source>
</evidence>
<evidence type="ECO:0000256" key="4">
    <source>
        <dbReference type="ARBA" id="ARBA00022807"/>
    </source>
</evidence>
<keyword evidence="3" id="KW-0378">Hydrolase</keyword>
<keyword evidence="7" id="KW-0614">Plasmid</keyword>
<dbReference type="PROSITE" id="PS51935">
    <property type="entry name" value="NLPC_P60"/>
    <property type="match status" value="1"/>
</dbReference>
<dbReference type="Gene3D" id="1.10.530.10">
    <property type="match status" value="1"/>
</dbReference>
<proteinExistence type="inferred from homology"/>
<feature type="region of interest" description="Disordered" evidence="5">
    <location>
        <begin position="115"/>
        <end position="143"/>
    </location>
</feature>
<dbReference type="SUPFAM" id="SSF54001">
    <property type="entry name" value="Cysteine proteinases"/>
    <property type="match status" value="1"/>
</dbReference>
<organism evidence="7 8">
    <name type="scientific">Streptomyces roseochromogenus subsp. oscitans DS 12.976</name>
    <dbReference type="NCBI Taxonomy" id="1352936"/>
    <lineage>
        <taxon>Bacteria</taxon>
        <taxon>Bacillati</taxon>
        <taxon>Actinomycetota</taxon>
        <taxon>Actinomycetes</taxon>
        <taxon>Kitasatosporales</taxon>
        <taxon>Streptomycetaceae</taxon>
        <taxon>Streptomyces</taxon>
    </lineage>
</organism>
<dbReference type="CDD" id="cd13399">
    <property type="entry name" value="Slt35-like"/>
    <property type="match status" value="1"/>
</dbReference>
<keyword evidence="2" id="KW-0645">Protease</keyword>
<dbReference type="PATRIC" id="fig|1352936.5.peg.9525"/>
<dbReference type="EMBL" id="AWQX01000399">
    <property type="protein sequence ID" value="EST17986.1"/>
    <property type="molecule type" value="Genomic_DNA"/>
</dbReference>
<evidence type="ECO:0000313" key="7">
    <source>
        <dbReference type="EMBL" id="EST17986.1"/>
    </source>
</evidence>
<dbReference type="InterPro" id="IPR023346">
    <property type="entry name" value="Lysozyme-like_dom_sf"/>
</dbReference>
<keyword evidence="8" id="KW-1185">Reference proteome</keyword>
<dbReference type="SUPFAM" id="SSF53955">
    <property type="entry name" value="Lysozyme-like"/>
    <property type="match status" value="1"/>
</dbReference>
<feature type="domain" description="NlpC/P60" evidence="6">
    <location>
        <begin position="245"/>
        <end position="372"/>
    </location>
</feature>
<dbReference type="OrthoDB" id="5244330at2"/>
<dbReference type="HOGENOM" id="CLU_054383_1_0_11"/>
<dbReference type="Proteomes" id="UP000017984">
    <property type="component" value="Plasmid pSros1"/>
</dbReference>
<dbReference type="InterPro" id="IPR038765">
    <property type="entry name" value="Papain-like_cys_pep_sf"/>
</dbReference>
<sequence>MTSTTKKTLLASGTVLAPLAVVLGICILFVAAVAGGAAEHQDEGGDGTALTGQGMPAKVDGVDAVMLAAYGRAAQQVTTLRPKCTGMRWSVVAGIGEVESTHAAGHTIAAGGDITPPIIGPRLDGSGTGGNTTPVRDTDHGRYDGDTQYDRAVGPMQFLPSTWESIGQDGNNDGIKNPNNAFDAALTTAVYLCGTGPSDLSNDAQLRQAILRYNHSGQYADKVIGYIHQYDTLAPNVTTGTTDVSGNAGAVIAAALKEQGIPYVWGGGDINGPTGGGFDCSGLMVYAFYQGAHITLPRTSQEMRTVGTSVSRDQMQPGDLIVFNNDGNWGHVGLYLGGGQMVNAPRPGKNVETTVVSTGYWTRYDWDVRRVL</sequence>
<dbReference type="InterPro" id="IPR051794">
    <property type="entry name" value="PG_Endopeptidase_C40"/>
</dbReference>
<comment type="caution">
    <text evidence="7">The sequence shown here is derived from an EMBL/GenBank/DDBJ whole genome shotgun (WGS) entry which is preliminary data.</text>
</comment>
<dbReference type="PANTHER" id="PTHR47359:SF3">
    <property type="entry name" value="NLP_P60 DOMAIN-CONTAINING PROTEIN-RELATED"/>
    <property type="match status" value="1"/>
</dbReference>
<evidence type="ECO:0000256" key="2">
    <source>
        <dbReference type="ARBA" id="ARBA00022670"/>
    </source>
</evidence>
<evidence type="ECO:0000313" key="8">
    <source>
        <dbReference type="Proteomes" id="UP000017984"/>
    </source>
</evidence>
<comment type="similarity">
    <text evidence="1">Belongs to the peptidase C40 family.</text>
</comment>
<gene>
    <name evidence="7" type="ORF">M878_45805</name>
</gene>
<protein>
    <recommendedName>
        <fullName evidence="6">NlpC/P60 domain-containing protein</fullName>
    </recommendedName>
</protein>
<evidence type="ECO:0000256" key="1">
    <source>
        <dbReference type="ARBA" id="ARBA00007074"/>
    </source>
</evidence>
<dbReference type="RefSeq" id="WP_023554013.1">
    <property type="nucleotide sequence ID" value="NZ_CM002286.1"/>
</dbReference>
<evidence type="ECO:0000256" key="5">
    <source>
        <dbReference type="SAM" id="MobiDB-lite"/>
    </source>
</evidence>
<name>V6JFN2_STRRC</name>
<dbReference type="PANTHER" id="PTHR47359">
    <property type="entry name" value="PEPTIDOGLYCAN DL-ENDOPEPTIDASE CWLO"/>
    <property type="match status" value="1"/>
</dbReference>
<keyword evidence="4" id="KW-0788">Thiol protease</keyword>
<dbReference type="InterPro" id="IPR000064">
    <property type="entry name" value="NLP_P60_dom"/>
</dbReference>
<accession>V6JFN2</accession>
<dbReference type="GO" id="GO:0008234">
    <property type="term" value="F:cysteine-type peptidase activity"/>
    <property type="evidence" value="ECO:0007669"/>
    <property type="project" value="UniProtKB-KW"/>
</dbReference>
<dbReference type="Gene3D" id="3.90.1720.10">
    <property type="entry name" value="endopeptidase domain like (from Nostoc punctiforme)"/>
    <property type="match status" value="1"/>
</dbReference>
<evidence type="ECO:0000256" key="3">
    <source>
        <dbReference type="ARBA" id="ARBA00022801"/>
    </source>
</evidence>
<dbReference type="AlphaFoldDB" id="V6JFN2"/>